<dbReference type="GO" id="GO:0003677">
    <property type="term" value="F:DNA binding"/>
    <property type="evidence" value="ECO:0007669"/>
    <property type="project" value="InterPro"/>
</dbReference>
<dbReference type="STRING" id="133412.A0A1R1Y9L1"/>
<reference evidence="2 3" key="1">
    <citation type="submission" date="2017-01" db="EMBL/GenBank/DDBJ databases">
        <authorList>
            <person name="Mah S.A."/>
            <person name="Swanson W.J."/>
            <person name="Moy G.W."/>
            <person name="Vacquier V.D."/>
        </authorList>
    </citation>
    <scope>NUCLEOTIDE SEQUENCE [LARGE SCALE GENOMIC DNA]</scope>
    <source>
        <strain evidence="2 3">GSMNP</strain>
    </source>
</reference>
<dbReference type="GO" id="GO:0015074">
    <property type="term" value="P:DNA integration"/>
    <property type="evidence" value="ECO:0007669"/>
    <property type="project" value="InterPro"/>
</dbReference>
<accession>A0A1R1Y9L1</accession>
<gene>
    <name evidence="2" type="ORF">AYI70_g2169</name>
</gene>
<organism evidence="2 3">
    <name type="scientific">Smittium culicis</name>
    <dbReference type="NCBI Taxonomy" id="133412"/>
    <lineage>
        <taxon>Eukaryota</taxon>
        <taxon>Fungi</taxon>
        <taxon>Fungi incertae sedis</taxon>
        <taxon>Zoopagomycota</taxon>
        <taxon>Kickxellomycotina</taxon>
        <taxon>Harpellomycetes</taxon>
        <taxon>Harpellales</taxon>
        <taxon>Legeriomycetaceae</taxon>
        <taxon>Smittium</taxon>
    </lineage>
</organism>
<feature type="region of interest" description="Disordered" evidence="1">
    <location>
        <begin position="241"/>
        <end position="262"/>
    </location>
</feature>
<dbReference type="InterPro" id="IPR013762">
    <property type="entry name" value="Integrase-like_cat_sf"/>
</dbReference>
<evidence type="ECO:0000313" key="3">
    <source>
        <dbReference type="Proteomes" id="UP000187283"/>
    </source>
</evidence>
<dbReference type="AlphaFoldDB" id="A0A1R1Y9L1"/>
<feature type="compositionally biased region" description="Polar residues" evidence="1">
    <location>
        <begin position="243"/>
        <end position="261"/>
    </location>
</feature>
<dbReference type="OrthoDB" id="5588333at2759"/>
<protein>
    <submittedName>
        <fullName evidence="2">Uncharacterized protein</fullName>
    </submittedName>
</protein>
<evidence type="ECO:0000256" key="1">
    <source>
        <dbReference type="SAM" id="MobiDB-lite"/>
    </source>
</evidence>
<dbReference type="Gene3D" id="1.10.443.10">
    <property type="entry name" value="Intergrase catalytic core"/>
    <property type="match status" value="1"/>
</dbReference>
<dbReference type="Proteomes" id="UP000187283">
    <property type="component" value="Unassembled WGS sequence"/>
</dbReference>
<proteinExistence type="predicted"/>
<name>A0A1R1Y9L1_9FUNG</name>
<comment type="caution">
    <text evidence="2">The sequence shown here is derived from an EMBL/GenBank/DDBJ whole genome shotgun (WGS) entry which is preliminary data.</text>
</comment>
<dbReference type="GO" id="GO:0006310">
    <property type="term" value="P:DNA recombination"/>
    <property type="evidence" value="ECO:0007669"/>
    <property type="project" value="InterPro"/>
</dbReference>
<evidence type="ECO:0000313" key="2">
    <source>
        <dbReference type="EMBL" id="OMJ23593.1"/>
    </source>
</evidence>
<dbReference type="EMBL" id="LSSN01000515">
    <property type="protein sequence ID" value="OMJ23593.1"/>
    <property type="molecule type" value="Genomic_DNA"/>
</dbReference>
<sequence>MNYNSPPLKESAPGAGKKAEFVLNGIQIALAQATRPIDYNFYRKIQDNSGLDTSEDTEIMFASTMRALLFDVAATVTQVRLDNLHKGLDLPGKPTHIIESEIKPLMDQEALDTLIAKKPAAKRRRVQLFRNRHGSTSYAQIGVVQTDGQLMGSEHSFNRINNPLHKPNLRIDSAGGGFEIQLFTILKKAWGASTSHRPAQAQPACREAELQDGVPEVHLPNSPQKRIFDVSRPLGCVHVYPGSDNQDPGPSTRGQQNSECCSPTWPPNALKTPVAQGILTVDIEIVDFDSITDEPSHTEPIILEEPAEIIELSLVLARDPGIGDLHGLQRFSVGNCGRQLNILRIMDTIREDAHKRQGTDDGLVCTQAKECDRTGGVSLLGQHNHTIVRKEIRRNDFPRTARNSRENLVTLLEDQYSSSNDLCPINIAPVLDTFKEWGPTSDLTVKRLTAKLCWLISVTGFLRPSDIHRIDEERSHVTQGVLHLVIVAPKEKRAGRPIEKPCQIAPHTDPILCPVLAYSVYKEKVANTLCPTPHTNNSKWVVNRLLRFVNNKEKPLSVDSVSRYIRSISDLIRRGPDTPIPKGRVIGETLAAKSGVSADEIVSHAFWSNYAIFDTYYRFTRNSSNNLTESIL</sequence>
<keyword evidence="3" id="KW-1185">Reference proteome</keyword>